<feature type="signal peptide" evidence="1">
    <location>
        <begin position="1"/>
        <end position="17"/>
    </location>
</feature>
<dbReference type="Proteomes" id="UP000595332">
    <property type="component" value="Chromosome"/>
</dbReference>
<dbReference type="InterPro" id="IPR013096">
    <property type="entry name" value="Cupin_2"/>
</dbReference>
<protein>
    <submittedName>
        <fullName evidence="3">Cupin</fullName>
    </submittedName>
</protein>
<organism evidence="3 4">
    <name type="scientific">Neptunomonas japonica JAMM 1380</name>
    <dbReference type="NCBI Taxonomy" id="1441457"/>
    <lineage>
        <taxon>Bacteria</taxon>
        <taxon>Pseudomonadati</taxon>
        <taxon>Pseudomonadota</taxon>
        <taxon>Gammaproteobacteria</taxon>
        <taxon>Oceanospirillales</taxon>
        <taxon>Oceanospirillaceae</taxon>
        <taxon>Neptunomonas</taxon>
    </lineage>
</organism>
<dbReference type="Gene3D" id="2.60.120.10">
    <property type="entry name" value="Jelly Rolls"/>
    <property type="match status" value="1"/>
</dbReference>
<dbReference type="RefSeq" id="WP_201349776.1">
    <property type="nucleotide sequence ID" value="NZ_AP014546.1"/>
</dbReference>
<dbReference type="Pfam" id="PF07883">
    <property type="entry name" value="Cupin_2"/>
    <property type="match status" value="1"/>
</dbReference>
<feature type="domain" description="Cupin type-2" evidence="2">
    <location>
        <begin position="50"/>
        <end position="118"/>
    </location>
</feature>
<dbReference type="PANTHER" id="PTHR38599">
    <property type="entry name" value="CUPIN DOMAIN PROTEIN (AFU_ORTHOLOGUE AFUA_3G13620)"/>
    <property type="match status" value="1"/>
</dbReference>
<feature type="chain" id="PRO_5032406382" evidence="1">
    <location>
        <begin position="18"/>
        <end position="135"/>
    </location>
</feature>
<sequence>MRAMIFILFFFAGLSSAHESLPGDVQRDILISEHLPNLLSGKLTAIEVDISPMVRIGSHQHEGFVYVYVLEGYVHSQLGDQEIVEYKKGDSWIEQPGITHSLTHNPSKTFHAKLLAVFLANEDARLTTSGVIEEK</sequence>
<dbReference type="KEGG" id="njp:NEJAP_1194"/>
<evidence type="ECO:0000313" key="3">
    <source>
        <dbReference type="EMBL" id="BBB29147.1"/>
    </source>
</evidence>
<dbReference type="InterPro" id="IPR014710">
    <property type="entry name" value="RmlC-like_jellyroll"/>
</dbReference>
<name>A0A7R6SVY0_9GAMM</name>
<dbReference type="PANTHER" id="PTHR38599:SF1">
    <property type="entry name" value="CUPIN DOMAIN PROTEIN (AFU_ORTHOLOGUE AFUA_3G13620)"/>
    <property type="match status" value="1"/>
</dbReference>
<dbReference type="EMBL" id="AP014546">
    <property type="protein sequence ID" value="BBB29147.1"/>
    <property type="molecule type" value="Genomic_DNA"/>
</dbReference>
<keyword evidence="4" id="KW-1185">Reference proteome</keyword>
<dbReference type="InterPro" id="IPR011051">
    <property type="entry name" value="RmlC_Cupin_sf"/>
</dbReference>
<dbReference type="AlphaFoldDB" id="A0A7R6SVY0"/>
<reference evidence="3 4" key="1">
    <citation type="journal article" date="2008" name="Int. J. Syst. Evol. Microbiol.">
        <title>Neptunomonas japonica sp. nov., an Osedax japonicus symbiont-like bacterium isolated from sediment adjacent to sperm whale carcasses off Kagoshima, Japan.</title>
        <authorList>
            <person name="Miyazaki M."/>
            <person name="Nogi Y."/>
            <person name="Fujiwara Y."/>
            <person name="Kawato M."/>
            <person name="Kubokawa K."/>
            <person name="Horikoshi K."/>
        </authorList>
    </citation>
    <scope>NUCLEOTIDE SEQUENCE [LARGE SCALE GENOMIC DNA]</scope>
    <source>
        <strain evidence="3 4">JAMM 1380</strain>
    </source>
</reference>
<evidence type="ECO:0000259" key="2">
    <source>
        <dbReference type="Pfam" id="PF07883"/>
    </source>
</evidence>
<evidence type="ECO:0000256" key="1">
    <source>
        <dbReference type="SAM" id="SignalP"/>
    </source>
</evidence>
<proteinExistence type="predicted"/>
<dbReference type="SUPFAM" id="SSF51182">
    <property type="entry name" value="RmlC-like cupins"/>
    <property type="match status" value="1"/>
</dbReference>
<evidence type="ECO:0000313" key="4">
    <source>
        <dbReference type="Proteomes" id="UP000595332"/>
    </source>
</evidence>
<accession>A0A7R6SVY0</accession>
<gene>
    <name evidence="3" type="ORF">NEJAP_1194</name>
</gene>
<keyword evidence="1" id="KW-0732">Signal</keyword>